<evidence type="ECO:0000313" key="1">
    <source>
        <dbReference type="EMBL" id="KAA1080429.1"/>
    </source>
</evidence>
<sequence>MLVSYTTRSYPSSGFLCLLGNSGIPFRLGTSIANSIVNKFPKCFKKYQIHTLEISFGLGVHILKSGPKVHLVLKRGLAKDQGNVSSKQSFGIILLTNWMALTECDLEIGKHSEKMFPRAYDVPKVRE</sequence>
<dbReference type="Proteomes" id="UP000325313">
    <property type="component" value="Unassembled WGS sequence"/>
</dbReference>
<dbReference type="EMBL" id="VDEP01000244">
    <property type="protein sequence ID" value="KAA1120461.1"/>
    <property type="molecule type" value="Genomic_DNA"/>
</dbReference>
<reference evidence="3 4" key="1">
    <citation type="submission" date="2019-05" db="EMBL/GenBank/DDBJ databases">
        <title>Emergence of the Ug99 lineage of the wheat stem rust pathogen through somatic hybridization.</title>
        <authorList>
            <person name="Li F."/>
            <person name="Upadhyaya N.M."/>
            <person name="Sperschneider J."/>
            <person name="Matny O."/>
            <person name="Nguyen-Phuc H."/>
            <person name="Mago R."/>
            <person name="Raley C."/>
            <person name="Miller M.E."/>
            <person name="Silverstein K.A.T."/>
            <person name="Henningsen E."/>
            <person name="Hirsch C.D."/>
            <person name="Visser B."/>
            <person name="Pretorius Z.A."/>
            <person name="Steffenson B.J."/>
            <person name="Schwessinger B."/>
            <person name="Dodds P.N."/>
            <person name="Figueroa M."/>
        </authorList>
    </citation>
    <scope>NUCLEOTIDE SEQUENCE [LARGE SCALE GENOMIC DNA]</scope>
    <source>
        <strain evidence="1">21-0</strain>
        <strain evidence="2 4">Ug99</strain>
    </source>
</reference>
<organism evidence="1 3">
    <name type="scientific">Puccinia graminis f. sp. tritici</name>
    <dbReference type="NCBI Taxonomy" id="56615"/>
    <lineage>
        <taxon>Eukaryota</taxon>
        <taxon>Fungi</taxon>
        <taxon>Dikarya</taxon>
        <taxon>Basidiomycota</taxon>
        <taxon>Pucciniomycotina</taxon>
        <taxon>Pucciniomycetes</taxon>
        <taxon>Pucciniales</taxon>
        <taxon>Pucciniaceae</taxon>
        <taxon>Puccinia</taxon>
    </lineage>
</organism>
<name>A0A5B0MX77_PUCGR</name>
<evidence type="ECO:0000313" key="2">
    <source>
        <dbReference type="EMBL" id="KAA1120461.1"/>
    </source>
</evidence>
<keyword evidence="3" id="KW-1185">Reference proteome</keyword>
<evidence type="ECO:0000313" key="3">
    <source>
        <dbReference type="Proteomes" id="UP000324748"/>
    </source>
</evidence>
<evidence type="ECO:0000313" key="4">
    <source>
        <dbReference type="Proteomes" id="UP000325313"/>
    </source>
</evidence>
<accession>A0A5B0MX77</accession>
<dbReference type="AlphaFoldDB" id="A0A5B0MX77"/>
<dbReference type="EMBL" id="VSWC01000131">
    <property type="protein sequence ID" value="KAA1080429.1"/>
    <property type="molecule type" value="Genomic_DNA"/>
</dbReference>
<proteinExistence type="predicted"/>
<gene>
    <name evidence="1" type="ORF">PGT21_006475</name>
    <name evidence="2" type="ORF">PGTUg99_021019</name>
</gene>
<dbReference type="Proteomes" id="UP000324748">
    <property type="component" value="Unassembled WGS sequence"/>
</dbReference>
<protein>
    <submittedName>
        <fullName evidence="1">Uncharacterized protein</fullName>
    </submittedName>
</protein>
<comment type="caution">
    <text evidence="1">The sequence shown here is derived from an EMBL/GenBank/DDBJ whole genome shotgun (WGS) entry which is preliminary data.</text>
</comment>